<accession>A0A1V8M688</accession>
<gene>
    <name evidence="1" type="ORF">AU255_03650</name>
</gene>
<sequence>MLMLPKKSGSALYDMYRLKIIILRIYPFFLVIKHSLKILEAGPKQSEGFLAHDSDIAGCILGAFF</sequence>
<dbReference type="AlphaFoldDB" id="A0A1V8M688"/>
<keyword evidence="2" id="KW-1185">Reference proteome</keyword>
<comment type="caution">
    <text evidence="1">The sequence shown here is derived from an EMBL/GenBank/DDBJ whole genome shotgun (WGS) entry which is preliminary data.</text>
</comment>
<dbReference type="EMBL" id="LPUF01000001">
    <property type="protein sequence ID" value="OQK17006.1"/>
    <property type="molecule type" value="Genomic_DNA"/>
</dbReference>
<dbReference type="Proteomes" id="UP000191980">
    <property type="component" value="Unassembled WGS sequence"/>
</dbReference>
<protein>
    <submittedName>
        <fullName evidence="1">Uncharacterized protein</fullName>
    </submittedName>
</protein>
<organism evidence="1 2">
    <name type="scientific">Methyloprofundus sedimenti</name>
    <dbReference type="NCBI Taxonomy" id="1420851"/>
    <lineage>
        <taxon>Bacteria</taxon>
        <taxon>Pseudomonadati</taxon>
        <taxon>Pseudomonadota</taxon>
        <taxon>Gammaproteobacteria</taxon>
        <taxon>Methylococcales</taxon>
        <taxon>Methylococcaceae</taxon>
        <taxon>Methyloprofundus</taxon>
    </lineage>
</organism>
<evidence type="ECO:0000313" key="1">
    <source>
        <dbReference type="EMBL" id="OQK17006.1"/>
    </source>
</evidence>
<dbReference type="STRING" id="1420851.AU255_03650"/>
<reference evidence="1 2" key="1">
    <citation type="submission" date="2015-12" db="EMBL/GenBank/DDBJ databases">
        <authorList>
            <person name="Shamseldin A."/>
            <person name="Moawad H."/>
            <person name="Abd El-Rahim W.M."/>
            <person name="Sadowsky M.J."/>
        </authorList>
    </citation>
    <scope>NUCLEOTIDE SEQUENCE [LARGE SCALE GENOMIC DNA]</scope>
    <source>
        <strain evidence="1 2">WF1</strain>
    </source>
</reference>
<name>A0A1V8M688_9GAMM</name>
<proteinExistence type="predicted"/>
<evidence type="ECO:0000313" key="2">
    <source>
        <dbReference type="Proteomes" id="UP000191980"/>
    </source>
</evidence>